<dbReference type="SUPFAM" id="SSF52402">
    <property type="entry name" value="Adenine nucleotide alpha hydrolases-like"/>
    <property type="match status" value="1"/>
</dbReference>
<dbReference type="RefSeq" id="WP_119787578.1">
    <property type="nucleotide sequence ID" value="NZ_QYUQ01000002.1"/>
</dbReference>
<evidence type="ECO:0000313" key="4">
    <source>
        <dbReference type="Proteomes" id="UP000266327"/>
    </source>
</evidence>
<dbReference type="OrthoDB" id="5295044at2"/>
<proteinExistence type="inferred from homology"/>
<reference evidence="4" key="1">
    <citation type="submission" date="2018-09" db="EMBL/GenBank/DDBJ databases">
        <authorList>
            <person name="Zhu H."/>
        </authorList>
    </citation>
    <scope>NUCLEOTIDE SEQUENCE [LARGE SCALE GENOMIC DNA]</scope>
    <source>
        <strain evidence="4">K1S02-23</strain>
    </source>
</reference>
<dbReference type="InterPro" id="IPR006015">
    <property type="entry name" value="Universal_stress_UspA"/>
</dbReference>
<keyword evidence="4" id="KW-1185">Reference proteome</keyword>
<protein>
    <submittedName>
        <fullName evidence="3">Universal stress protein</fullName>
    </submittedName>
</protein>
<evidence type="ECO:0000256" key="1">
    <source>
        <dbReference type="ARBA" id="ARBA00008791"/>
    </source>
</evidence>
<dbReference type="PANTHER" id="PTHR46268">
    <property type="entry name" value="STRESS RESPONSE PROTEIN NHAX"/>
    <property type="match status" value="1"/>
</dbReference>
<evidence type="ECO:0000259" key="2">
    <source>
        <dbReference type="Pfam" id="PF00582"/>
    </source>
</evidence>
<dbReference type="Proteomes" id="UP000266327">
    <property type="component" value="Unassembled WGS sequence"/>
</dbReference>
<dbReference type="InterPro" id="IPR006016">
    <property type="entry name" value="UspA"/>
</dbReference>
<dbReference type="CDD" id="cd00293">
    <property type="entry name" value="USP-like"/>
    <property type="match status" value="1"/>
</dbReference>
<dbReference type="EMBL" id="QYUQ01000002">
    <property type="protein sequence ID" value="RJG04095.1"/>
    <property type="molecule type" value="Genomic_DNA"/>
</dbReference>
<gene>
    <name evidence="3" type="ORF">D3878_22975</name>
</gene>
<comment type="similarity">
    <text evidence="1">Belongs to the universal stress protein A family.</text>
</comment>
<evidence type="ECO:0000313" key="3">
    <source>
        <dbReference type="EMBL" id="RJG04095.1"/>
    </source>
</evidence>
<accession>A0A3A3G8W4</accession>
<dbReference type="Gene3D" id="3.40.50.620">
    <property type="entry name" value="HUPs"/>
    <property type="match status" value="1"/>
</dbReference>
<organism evidence="3 4">
    <name type="scientific">Noviherbaspirillum sedimenti</name>
    <dbReference type="NCBI Taxonomy" id="2320865"/>
    <lineage>
        <taxon>Bacteria</taxon>
        <taxon>Pseudomonadati</taxon>
        <taxon>Pseudomonadota</taxon>
        <taxon>Betaproteobacteria</taxon>
        <taxon>Burkholderiales</taxon>
        <taxon>Oxalobacteraceae</taxon>
        <taxon>Noviherbaspirillum</taxon>
    </lineage>
</organism>
<dbReference type="PANTHER" id="PTHR46268:SF6">
    <property type="entry name" value="UNIVERSAL STRESS PROTEIN UP12"/>
    <property type="match status" value="1"/>
</dbReference>
<dbReference type="AlphaFoldDB" id="A0A3A3G8W4"/>
<dbReference type="PRINTS" id="PR01438">
    <property type="entry name" value="UNVRSLSTRESS"/>
</dbReference>
<dbReference type="Pfam" id="PF00582">
    <property type="entry name" value="Usp"/>
    <property type="match status" value="1"/>
</dbReference>
<sequence length="159" mass="17064">MYKKILIPTDGSDISKAAARAGVEFAQQLGAEVIGLFVAPEYQYPVFIEIIPPNFPSEEEYLASMRKLGDIHLQVIAEAAKAVGVQSSGITIFSDATAREIVHTAEQQVCDLIFIGSHGRSGWGQAILGSTTTKVLSTCKIPVLVYRLAKQPGDTGTVK</sequence>
<dbReference type="InterPro" id="IPR014729">
    <property type="entry name" value="Rossmann-like_a/b/a_fold"/>
</dbReference>
<name>A0A3A3G8W4_9BURK</name>
<feature type="domain" description="UspA" evidence="2">
    <location>
        <begin position="1"/>
        <end position="147"/>
    </location>
</feature>
<comment type="caution">
    <text evidence="3">The sequence shown here is derived from an EMBL/GenBank/DDBJ whole genome shotgun (WGS) entry which is preliminary data.</text>
</comment>